<comment type="caution">
    <text evidence="3">The sequence shown here is derived from an EMBL/GenBank/DDBJ whole genome shotgun (WGS) entry which is preliminary data.</text>
</comment>
<dbReference type="Gene3D" id="1.20.1270.180">
    <property type="match status" value="1"/>
</dbReference>
<feature type="domain" description="Lysozyme inhibitor LprI-like N-terminal" evidence="2">
    <location>
        <begin position="30"/>
        <end position="105"/>
    </location>
</feature>
<evidence type="ECO:0000259" key="2">
    <source>
        <dbReference type="Pfam" id="PF07007"/>
    </source>
</evidence>
<sequence length="463" mass="49998">MTVLRPRGWLAALSLLFALPAAPAVAGMDCARARTPTEKTLCADAALYRLDDELGAAYARLRAAQQPGQNEALRQAQRGWLKQRDACGSDAECLRQRYDTRLAQLQAQQSRALAYRPDDIDRLALEDLRQAIEAARQSNPEFAVETVLAARSLKAEASAIHNERAADGDGPARLPAARPAGVTEDEWAAVLASDLESDAEEGSVSYLLLDLDGDGRRDLVLDSYIGGTGLFSEVSALRRDGGRFLPADLSGAPDAGASLYTINGRGANQSGDWIRLRDRVYAVYRVGAYGEDRLHLLRPLRRVGEVPTLTVRYRYELSVPRQQKNSDKGTVRTLDETLHAALTRAVAAVPADRAWGDAPSRKPLCPVPAGAAQDESGAYFGFGPGHYSYETVADVTVQAGPRCYVGRVVDWFGDYSAKSGLSAQIWIRDPAPGDRQESFDLHGRRRAVGVEAGIGPVVGDNGA</sequence>
<feature type="chain" id="PRO_5040734168" evidence="1">
    <location>
        <begin position="27"/>
        <end position="463"/>
    </location>
</feature>
<dbReference type="Pfam" id="PF07007">
    <property type="entry name" value="LprI"/>
    <property type="match status" value="1"/>
</dbReference>
<reference evidence="3" key="1">
    <citation type="submission" date="2022-12" db="EMBL/GenBank/DDBJ databases">
        <authorList>
            <person name="Voronina O.L."/>
            <person name="Kunda M.S."/>
            <person name="Ryzhova N."/>
            <person name="Aksenova E.I."/>
        </authorList>
    </citation>
    <scope>NUCLEOTIDE SEQUENCE</scope>
    <source>
        <strain evidence="3">SCCH136:Ach223948</strain>
    </source>
</reference>
<keyword evidence="1" id="KW-0732">Signal</keyword>
<dbReference type="InterPro" id="IPR052755">
    <property type="entry name" value="Lysozyme_Inhibitor_LprI"/>
</dbReference>
<dbReference type="EMBL" id="JAPZVI010000033">
    <property type="protein sequence ID" value="MCZ8405061.1"/>
    <property type="molecule type" value="Genomic_DNA"/>
</dbReference>
<evidence type="ECO:0000313" key="4">
    <source>
        <dbReference type="Proteomes" id="UP001141992"/>
    </source>
</evidence>
<dbReference type="AlphaFoldDB" id="A0A9W5ADI2"/>
<organism evidence="3 4">
    <name type="scientific">Alcaligenes xylosoxydans xylosoxydans</name>
    <name type="common">Achromobacter xylosoxidans</name>
    <dbReference type="NCBI Taxonomy" id="85698"/>
    <lineage>
        <taxon>Bacteria</taxon>
        <taxon>Pseudomonadati</taxon>
        <taxon>Pseudomonadota</taxon>
        <taxon>Betaproteobacteria</taxon>
        <taxon>Burkholderiales</taxon>
        <taxon>Alcaligenaceae</taxon>
        <taxon>Achromobacter</taxon>
    </lineage>
</organism>
<dbReference type="RefSeq" id="WP_054438898.1">
    <property type="nucleotide sequence ID" value="NZ_CYTI01000007.1"/>
</dbReference>
<protein>
    <submittedName>
        <fullName evidence="3">Lysozyme inhibitor LprI family protein</fullName>
    </submittedName>
</protein>
<evidence type="ECO:0000313" key="3">
    <source>
        <dbReference type="EMBL" id="MCZ8405061.1"/>
    </source>
</evidence>
<dbReference type="InterPro" id="IPR009739">
    <property type="entry name" value="LprI-like_N"/>
</dbReference>
<evidence type="ECO:0000256" key="1">
    <source>
        <dbReference type="SAM" id="SignalP"/>
    </source>
</evidence>
<dbReference type="Proteomes" id="UP001141992">
    <property type="component" value="Unassembled WGS sequence"/>
</dbReference>
<proteinExistence type="predicted"/>
<feature type="signal peptide" evidence="1">
    <location>
        <begin position="1"/>
        <end position="26"/>
    </location>
</feature>
<dbReference type="PANTHER" id="PTHR37549:SF1">
    <property type="entry name" value="LIPOPROTEIN LPRI"/>
    <property type="match status" value="1"/>
</dbReference>
<dbReference type="GO" id="GO:0005576">
    <property type="term" value="C:extracellular region"/>
    <property type="evidence" value="ECO:0007669"/>
    <property type="project" value="TreeGrafter"/>
</dbReference>
<name>A0A9W5ADI2_ALCXX</name>
<gene>
    <name evidence="3" type="ORF">O9570_26645</name>
</gene>
<dbReference type="PANTHER" id="PTHR37549">
    <property type="entry name" value="LIPOPROTEIN LPRI"/>
    <property type="match status" value="1"/>
</dbReference>
<accession>A0A9W5ADI2</accession>